<keyword evidence="8" id="KW-1185">Reference proteome</keyword>
<dbReference type="GO" id="GO:0005737">
    <property type="term" value="C:cytoplasm"/>
    <property type="evidence" value="ECO:0007669"/>
    <property type="project" value="UniProtKB-SubCell"/>
</dbReference>
<dbReference type="AlphaFoldDB" id="A0A6P1DWS9"/>
<gene>
    <name evidence="7" type="ORF">G3480_21080</name>
</gene>
<evidence type="ECO:0000256" key="5">
    <source>
        <dbReference type="PIRNR" id="PIRNR006276"/>
    </source>
</evidence>
<comment type="subcellular location">
    <subcellularLocation>
        <location evidence="1 5">Cytoplasm</location>
    </subcellularLocation>
</comment>
<keyword evidence="4 5" id="KW-0963">Cytoplasm</keyword>
<accession>A0A6P1DWS9</accession>
<name>A0A6P1DWS9_9GAMM</name>
<evidence type="ECO:0000313" key="8">
    <source>
        <dbReference type="Proteomes" id="UP000471640"/>
    </source>
</evidence>
<sequence>MASENYQHLLLAVDFEKSSEPVVARAARLRDLSGARLTLLHVVEHIPPAMESMYLGYSGEMALPAETLELEEELMEAAQREMQALGDQLGVPAEDRILRAGATAHVIDEVAAELGVDLVVVGTHGSQGLLGIFGSTARTVMKGANCDVLCVRISDPDAQ</sequence>
<dbReference type="Gene3D" id="3.40.50.620">
    <property type="entry name" value="HUPs"/>
    <property type="match status" value="1"/>
</dbReference>
<comment type="caution">
    <text evidence="7">The sequence shown here is derived from an EMBL/GenBank/DDBJ whole genome shotgun (WGS) entry which is preliminary data.</text>
</comment>
<comment type="subunit">
    <text evidence="3">Homodimer.</text>
</comment>
<evidence type="ECO:0000256" key="4">
    <source>
        <dbReference type="ARBA" id="ARBA00022490"/>
    </source>
</evidence>
<evidence type="ECO:0000256" key="2">
    <source>
        <dbReference type="ARBA" id="ARBA00008791"/>
    </source>
</evidence>
<dbReference type="InterPro" id="IPR006016">
    <property type="entry name" value="UspA"/>
</dbReference>
<dbReference type="InterPro" id="IPR014729">
    <property type="entry name" value="Rossmann-like_a/b/a_fold"/>
</dbReference>
<protein>
    <recommendedName>
        <fullName evidence="5">Universal stress protein</fullName>
    </recommendedName>
</protein>
<reference evidence="8" key="1">
    <citation type="journal article" date="2020" name="Microbiol. Resour. Announc.">
        <title>Draft Genome Sequences of Thiorhodococcus mannitoliphagus and Thiorhodococcus minor, Purple Sulfur Photosynthetic Bacteria in the Gammaproteobacterial Family Chromatiaceae.</title>
        <authorList>
            <person name="Aviles F.A."/>
            <person name="Meyer T.E."/>
            <person name="Kyndt J.A."/>
        </authorList>
    </citation>
    <scope>NUCLEOTIDE SEQUENCE [LARGE SCALE GENOMIC DNA]</scope>
    <source>
        <strain evidence="8">DSM 18266</strain>
    </source>
</reference>
<proteinExistence type="inferred from homology"/>
<organism evidence="7 8">
    <name type="scientific">Thiorhodococcus mannitoliphagus</name>
    <dbReference type="NCBI Taxonomy" id="329406"/>
    <lineage>
        <taxon>Bacteria</taxon>
        <taxon>Pseudomonadati</taxon>
        <taxon>Pseudomonadota</taxon>
        <taxon>Gammaproteobacteria</taxon>
        <taxon>Chromatiales</taxon>
        <taxon>Chromatiaceae</taxon>
        <taxon>Thiorhodococcus</taxon>
    </lineage>
</organism>
<evidence type="ECO:0000313" key="7">
    <source>
        <dbReference type="EMBL" id="NEX22767.1"/>
    </source>
</evidence>
<dbReference type="PANTHER" id="PTHR46268:SF23">
    <property type="entry name" value="UNIVERSAL STRESS PROTEIN A-RELATED"/>
    <property type="match status" value="1"/>
</dbReference>
<dbReference type="InterPro" id="IPR006015">
    <property type="entry name" value="Universal_stress_UspA"/>
</dbReference>
<dbReference type="PRINTS" id="PR01438">
    <property type="entry name" value="UNVRSLSTRESS"/>
</dbReference>
<dbReference type="RefSeq" id="WP_164655860.1">
    <property type="nucleotide sequence ID" value="NZ_JAAIJR010000123.1"/>
</dbReference>
<dbReference type="EMBL" id="JAAIJR010000123">
    <property type="protein sequence ID" value="NEX22767.1"/>
    <property type="molecule type" value="Genomic_DNA"/>
</dbReference>
<feature type="domain" description="UspA" evidence="6">
    <location>
        <begin position="6"/>
        <end position="152"/>
    </location>
</feature>
<evidence type="ECO:0000256" key="1">
    <source>
        <dbReference type="ARBA" id="ARBA00004496"/>
    </source>
</evidence>
<evidence type="ECO:0000256" key="3">
    <source>
        <dbReference type="ARBA" id="ARBA00011738"/>
    </source>
</evidence>
<dbReference type="PANTHER" id="PTHR46268">
    <property type="entry name" value="STRESS RESPONSE PROTEIN NHAX"/>
    <property type="match status" value="1"/>
</dbReference>
<evidence type="ECO:0000259" key="6">
    <source>
        <dbReference type="Pfam" id="PF00582"/>
    </source>
</evidence>
<comment type="similarity">
    <text evidence="2 5">Belongs to the universal stress protein A family.</text>
</comment>
<dbReference type="PIRSF" id="PIRSF006276">
    <property type="entry name" value="UspA"/>
    <property type="match status" value="1"/>
</dbReference>
<dbReference type="Proteomes" id="UP000471640">
    <property type="component" value="Unassembled WGS sequence"/>
</dbReference>
<dbReference type="Pfam" id="PF00582">
    <property type="entry name" value="Usp"/>
    <property type="match status" value="1"/>
</dbReference>
<reference evidence="7 8" key="2">
    <citation type="submission" date="2020-02" db="EMBL/GenBank/DDBJ databases">
        <title>Genome sequences of Thiorhodococcus mannitoliphagus and Thiorhodococcus minor, purple sulfur photosynthetic bacteria in the gammaproteobacterial family, Chromatiaceae.</title>
        <authorList>
            <person name="Aviles F.A."/>
            <person name="Meyer T.E."/>
            <person name="Kyndt J.A."/>
        </authorList>
    </citation>
    <scope>NUCLEOTIDE SEQUENCE [LARGE SCALE GENOMIC DNA]</scope>
    <source>
        <strain evidence="7 8">DSM 18266</strain>
    </source>
</reference>
<dbReference type="SUPFAM" id="SSF52402">
    <property type="entry name" value="Adenine nucleotide alpha hydrolases-like"/>
    <property type="match status" value="1"/>
</dbReference>